<keyword evidence="2" id="KW-1185">Reference proteome</keyword>
<dbReference type="Proteomes" id="UP000789759">
    <property type="component" value="Unassembled WGS sequence"/>
</dbReference>
<evidence type="ECO:0000313" key="1">
    <source>
        <dbReference type="EMBL" id="CAG8510915.1"/>
    </source>
</evidence>
<gene>
    <name evidence="1" type="ORF">CPELLU_LOCUS2912</name>
</gene>
<proteinExistence type="predicted"/>
<accession>A0A9N8ZXV0</accession>
<sequence>MLSHHCCKYFIFSPKSENIRAVIAKNTSLLILNYDEKCAIAYLGCTQKLKCKYKKPNEQSVKQLQIQ</sequence>
<name>A0A9N8ZXV0_9GLOM</name>
<organism evidence="1 2">
    <name type="scientific">Cetraspora pellucida</name>
    <dbReference type="NCBI Taxonomy" id="1433469"/>
    <lineage>
        <taxon>Eukaryota</taxon>
        <taxon>Fungi</taxon>
        <taxon>Fungi incertae sedis</taxon>
        <taxon>Mucoromycota</taxon>
        <taxon>Glomeromycotina</taxon>
        <taxon>Glomeromycetes</taxon>
        <taxon>Diversisporales</taxon>
        <taxon>Gigasporaceae</taxon>
        <taxon>Cetraspora</taxon>
    </lineage>
</organism>
<protein>
    <submittedName>
        <fullName evidence="1">16755_t:CDS:1</fullName>
    </submittedName>
</protein>
<dbReference type="EMBL" id="CAJVQA010001332">
    <property type="protein sequence ID" value="CAG8510915.1"/>
    <property type="molecule type" value="Genomic_DNA"/>
</dbReference>
<reference evidence="1" key="1">
    <citation type="submission" date="2021-06" db="EMBL/GenBank/DDBJ databases">
        <authorList>
            <person name="Kallberg Y."/>
            <person name="Tangrot J."/>
            <person name="Rosling A."/>
        </authorList>
    </citation>
    <scope>NUCLEOTIDE SEQUENCE</scope>
    <source>
        <strain evidence="1">FL966</strain>
    </source>
</reference>
<dbReference type="AlphaFoldDB" id="A0A9N8ZXV0"/>
<evidence type="ECO:0000313" key="2">
    <source>
        <dbReference type="Proteomes" id="UP000789759"/>
    </source>
</evidence>
<comment type="caution">
    <text evidence="1">The sequence shown here is derived from an EMBL/GenBank/DDBJ whole genome shotgun (WGS) entry which is preliminary data.</text>
</comment>